<protein>
    <recommendedName>
        <fullName evidence="2">Tyr recombinase domain-containing protein</fullName>
    </recommendedName>
</protein>
<keyword evidence="1" id="KW-0233">DNA recombination</keyword>
<evidence type="ECO:0000313" key="4">
    <source>
        <dbReference type="Proteomes" id="UP000600214"/>
    </source>
</evidence>
<dbReference type="SUPFAM" id="SSF56349">
    <property type="entry name" value="DNA breaking-rejoining enzymes"/>
    <property type="match status" value="1"/>
</dbReference>
<proteinExistence type="predicted"/>
<dbReference type="PANTHER" id="PTHR30349">
    <property type="entry name" value="PHAGE INTEGRASE-RELATED"/>
    <property type="match status" value="1"/>
</dbReference>
<dbReference type="InterPro" id="IPR013762">
    <property type="entry name" value="Integrase-like_cat_sf"/>
</dbReference>
<evidence type="ECO:0000259" key="2">
    <source>
        <dbReference type="PROSITE" id="PS51898"/>
    </source>
</evidence>
<evidence type="ECO:0000313" key="3">
    <source>
        <dbReference type="EMBL" id="GGH53106.1"/>
    </source>
</evidence>
<dbReference type="InterPro" id="IPR002104">
    <property type="entry name" value="Integrase_catalytic"/>
</dbReference>
<organism evidence="3 4">
    <name type="scientific">Dyadobacter endophyticus</name>
    <dbReference type="NCBI Taxonomy" id="1749036"/>
    <lineage>
        <taxon>Bacteria</taxon>
        <taxon>Pseudomonadati</taxon>
        <taxon>Bacteroidota</taxon>
        <taxon>Cytophagia</taxon>
        <taxon>Cytophagales</taxon>
        <taxon>Spirosomataceae</taxon>
        <taxon>Dyadobacter</taxon>
    </lineage>
</organism>
<reference evidence="4" key="1">
    <citation type="journal article" date="2019" name="Int. J. Syst. Evol. Microbiol.">
        <title>The Global Catalogue of Microorganisms (GCM) 10K type strain sequencing project: providing services to taxonomists for standard genome sequencing and annotation.</title>
        <authorList>
            <consortium name="The Broad Institute Genomics Platform"/>
            <consortium name="The Broad Institute Genome Sequencing Center for Infectious Disease"/>
            <person name="Wu L."/>
            <person name="Ma J."/>
        </authorList>
    </citation>
    <scope>NUCLEOTIDE SEQUENCE [LARGE SCALE GENOMIC DNA]</scope>
    <source>
        <strain evidence="4">CGMCC 1.15288</strain>
    </source>
</reference>
<dbReference type="PROSITE" id="PS51898">
    <property type="entry name" value="TYR_RECOMBINASE"/>
    <property type="match status" value="1"/>
</dbReference>
<evidence type="ECO:0000256" key="1">
    <source>
        <dbReference type="ARBA" id="ARBA00023172"/>
    </source>
</evidence>
<dbReference type="CDD" id="cd01185">
    <property type="entry name" value="INTN1_C_like"/>
    <property type="match status" value="1"/>
</dbReference>
<dbReference type="Gene3D" id="1.10.443.10">
    <property type="entry name" value="Intergrase catalytic core"/>
    <property type="match status" value="1"/>
</dbReference>
<accession>A0ABQ1Z921</accession>
<dbReference type="EMBL" id="BMIA01000006">
    <property type="protein sequence ID" value="GGH53106.1"/>
    <property type="molecule type" value="Genomic_DNA"/>
</dbReference>
<dbReference type="InterPro" id="IPR011010">
    <property type="entry name" value="DNA_brk_join_enz"/>
</dbReference>
<keyword evidence="4" id="KW-1185">Reference proteome</keyword>
<dbReference type="Pfam" id="PF00589">
    <property type="entry name" value="Phage_integrase"/>
    <property type="match status" value="1"/>
</dbReference>
<dbReference type="Proteomes" id="UP000600214">
    <property type="component" value="Unassembled WGS sequence"/>
</dbReference>
<feature type="domain" description="Tyr recombinase" evidence="2">
    <location>
        <begin position="1"/>
        <end position="123"/>
    </location>
</feature>
<sequence>MDGETWIDTTRQKTDAPTRIPLLPTALDIIEKYKEHPQCCNKGVVLPVPSNQKMNAYLKEIANLCAISKTLTFHIARHTFATTVTLSNKVPIETVSKMLGHRSLKQTMIYAKILGVKISEDMKGLRERLKGG</sequence>
<dbReference type="PANTHER" id="PTHR30349:SF64">
    <property type="entry name" value="PROPHAGE INTEGRASE INTD-RELATED"/>
    <property type="match status" value="1"/>
</dbReference>
<gene>
    <name evidence="3" type="ORF">GCM10007423_58230</name>
</gene>
<dbReference type="InterPro" id="IPR050090">
    <property type="entry name" value="Tyrosine_recombinase_XerCD"/>
</dbReference>
<comment type="caution">
    <text evidence="3">The sequence shown here is derived from an EMBL/GenBank/DDBJ whole genome shotgun (WGS) entry which is preliminary data.</text>
</comment>
<name>A0ABQ1Z921_9BACT</name>